<evidence type="ECO:0000256" key="13">
    <source>
        <dbReference type="ARBA" id="ARBA00022741"/>
    </source>
</evidence>
<feature type="signal peptide" evidence="24">
    <location>
        <begin position="1"/>
        <end position="31"/>
    </location>
</feature>
<dbReference type="InterPro" id="IPR032675">
    <property type="entry name" value="LRR_dom_sf"/>
</dbReference>
<feature type="transmembrane region" description="Helical" evidence="23">
    <location>
        <begin position="656"/>
        <end position="677"/>
    </location>
</feature>
<evidence type="ECO:0000256" key="7">
    <source>
        <dbReference type="ARBA" id="ARBA00022553"/>
    </source>
</evidence>
<dbReference type="InterPro" id="IPR013210">
    <property type="entry name" value="LRR_N_plant-typ"/>
</dbReference>
<evidence type="ECO:0000256" key="16">
    <source>
        <dbReference type="ARBA" id="ARBA00022989"/>
    </source>
</evidence>
<dbReference type="FunFam" id="3.30.200.20:FF:000432">
    <property type="entry name" value="LRR receptor-like serine/threonine-protein kinase EFR"/>
    <property type="match status" value="1"/>
</dbReference>
<dbReference type="PROSITE" id="PS00107">
    <property type="entry name" value="PROTEIN_KINASE_ATP"/>
    <property type="match status" value="1"/>
</dbReference>
<evidence type="ECO:0000259" key="25">
    <source>
        <dbReference type="PROSITE" id="PS50011"/>
    </source>
</evidence>
<dbReference type="FunFam" id="3.80.10.10:FF:000101">
    <property type="entry name" value="LRR receptor-like serine/threonine-protein kinase ERECTA"/>
    <property type="match status" value="1"/>
</dbReference>
<dbReference type="PROSITE" id="PS00108">
    <property type="entry name" value="PROTEIN_KINASE_ST"/>
    <property type="match status" value="1"/>
</dbReference>
<keyword evidence="6" id="KW-0723">Serine/threonine-protein kinase</keyword>
<evidence type="ECO:0000256" key="4">
    <source>
        <dbReference type="ARBA" id="ARBA00012513"/>
    </source>
</evidence>
<dbReference type="FunFam" id="1.10.510.10:FF:000358">
    <property type="entry name" value="Putative leucine-rich repeat receptor-like serine/threonine-protein kinase"/>
    <property type="match status" value="1"/>
</dbReference>
<dbReference type="GO" id="GO:0005886">
    <property type="term" value="C:plasma membrane"/>
    <property type="evidence" value="ECO:0007669"/>
    <property type="project" value="UniProtKB-SubCell"/>
</dbReference>
<keyword evidence="18" id="KW-0675">Receptor</keyword>
<evidence type="ECO:0000313" key="27">
    <source>
        <dbReference type="RefSeq" id="XP_020992474.1"/>
    </source>
</evidence>
<evidence type="ECO:0000256" key="14">
    <source>
        <dbReference type="ARBA" id="ARBA00022777"/>
    </source>
</evidence>
<dbReference type="InterPro" id="IPR003591">
    <property type="entry name" value="Leu-rich_rpt_typical-subtyp"/>
</dbReference>
<organism evidence="26 27">
    <name type="scientific">Arachis duranensis</name>
    <name type="common">Wild peanut</name>
    <dbReference type="NCBI Taxonomy" id="130453"/>
    <lineage>
        <taxon>Eukaryota</taxon>
        <taxon>Viridiplantae</taxon>
        <taxon>Streptophyta</taxon>
        <taxon>Embryophyta</taxon>
        <taxon>Tracheophyta</taxon>
        <taxon>Spermatophyta</taxon>
        <taxon>Magnoliopsida</taxon>
        <taxon>eudicotyledons</taxon>
        <taxon>Gunneridae</taxon>
        <taxon>Pentapetalae</taxon>
        <taxon>rosids</taxon>
        <taxon>fabids</taxon>
        <taxon>Fabales</taxon>
        <taxon>Fabaceae</taxon>
        <taxon>Papilionoideae</taxon>
        <taxon>50 kb inversion clade</taxon>
        <taxon>dalbergioids sensu lato</taxon>
        <taxon>Dalbergieae</taxon>
        <taxon>Pterocarpus clade</taxon>
        <taxon>Arachis</taxon>
    </lineage>
</organism>
<keyword evidence="14" id="KW-0418">Kinase</keyword>
<name>A0A6P5N7K4_ARADU</name>
<feature type="chain" id="PRO_5044648569" description="non-specific serine/threonine protein kinase" evidence="24">
    <location>
        <begin position="32"/>
        <end position="1008"/>
    </location>
</feature>
<comment type="catalytic activity">
    <reaction evidence="21">
        <text>L-seryl-[protein] + ATP = O-phospho-L-seryl-[protein] + ADP + H(+)</text>
        <dbReference type="Rhea" id="RHEA:17989"/>
        <dbReference type="Rhea" id="RHEA-COMP:9863"/>
        <dbReference type="Rhea" id="RHEA-COMP:11604"/>
        <dbReference type="ChEBI" id="CHEBI:15378"/>
        <dbReference type="ChEBI" id="CHEBI:29999"/>
        <dbReference type="ChEBI" id="CHEBI:30616"/>
        <dbReference type="ChEBI" id="CHEBI:83421"/>
        <dbReference type="ChEBI" id="CHEBI:456216"/>
        <dbReference type="EC" id="2.7.11.1"/>
    </reaction>
</comment>
<evidence type="ECO:0000256" key="8">
    <source>
        <dbReference type="ARBA" id="ARBA00022614"/>
    </source>
</evidence>
<evidence type="ECO:0000256" key="11">
    <source>
        <dbReference type="ARBA" id="ARBA00022729"/>
    </source>
</evidence>
<dbReference type="FunFam" id="3.80.10.10:FF:000288">
    <property type="entry name" value="LRR receptor-like serine/threonine-protein kinase EFR"/>
    <property type="match status" value="1"/>
</dbReference>
<dbReference type="PROSITE" id="PS50011">
    <property type="entry name" value="PROTEIN_KINASE_DOM"/>
    <property type="match status" value="1"/>
</dbReference>
<dbReference type="SMART" id="SM00369">
    <property type="entry name" value="LRR_TYP"/>
    <property type="match status" value="7"/>
</dbReference>
<sequence length="1008" mass="112562">MFLNKMKLLLFSFTINLLCFFQSNIASFSLAIENNNNNNDELNALLKFKEAISNDPHKILTSWNSSNHFCNWHGITCSKREQRVLELNLEGYQLQGFMSPHIGNLSSLQTLNLQNNNFYGGIPPELGHLSRLRLLFLANNSLAGEIPTNLTSCLELRRIYLQGNNLSGKIPMEIGSLKELQWLWLAKNHLSGKIPYSIWNLSSLLVLSLSYNNLEGKIPQNIGNLKHLQILGMVSNKLCGMLPYSLYNVSSLTYISATNNHFNGSLPADMFFSLPRLQLFEIGSNQMSGSIPVSITNATSLRRFDVTNNSFLGKVPSLAKLHDLWWLNFGSNYLGSYSLKDSEFLESLQNCSKLEILDISANNFAGRLPENIANFSDRLREIYLSDNLLFGEIPTTLGDHINLDVLTMELNFFIGSIPTTFVKFQTMKRLDLSYNKISGQIPPFIGNLSQLLELRISNNMLRGNIPPSIGNCKSLEILDLATNNLSGVIPPEVIGLSSLTVLLNLYENSLTGYLPGQVSLLKFIRQLDVSKNYLSGEIPENIGELVNLEYLNLQGNSFNGTIPSSLAMVKSLQHLDLSRNNLSGSIPTALQDLSLLEYLNVSFNMLDGEVPRKGVFGNSTAITLFGNVKLCGGISELKLPPCHGSKQPRHHSFKDIAVMIVSMVAFPVLLCSMFVAYMMRIRKNEPISDSSALNDLFEKVSYQRLHQATNGFSASNLIGSGNFGFVYKGNLASTNKVVAIKVLNLQKKGARASFMAECNALKHISHRNLVKILTCCSSTDHNGREFKALVFKYMENGSLDKWLHPDIERFEVPKTLMSLNQRIRILIDVASAISYLHYECAQPIVHCDLKPSNILLDDNMVAHVGDFGSARFLSKINDKSYKQNIISRINGTIGYTPPEYGMSSEVSKQGDTYSFGILVLEMLTGRRPTEETFQLGHNLHSYVRMAFPDKLLQIVDPILLSIEIEGTTAKKCLYSLFRIGLACSVESPKERMSIECVSRELNLIKNSL</sequence>
<evidence type="ECO:0000256" key="6">
    <source>
        <dbReference type="ARBA" id="ARBA00022527"/>
    </source>
</evidence>
<dbReference type="SUPFAM" id="SSF56112">
    <property type="entry name" value="Protein kinase-like (PK-like)"/>
    <property type="match status" value="1"/>
</dbReference>
<dbReference type="KEGG" id="adu:107476016"/>
<dbReference type="GO" id="GO:0004674">
    <property type="term" value="F:protein serine/threonine kinase activity"/>
    <property type="evidence" value="ECO:0007669"/>
    <property type="project" value="UniProtKB-KW"/>
</dbReference>
<evidence type="ECO:0000256" key="3">
    <source>
        <dbReference type="ARBA" id="ARBA00008684"/>
    </source>
</evidence>
<keyword evidence="10 23" id="KW-0812">Transmembrane</keyword>
<evidence type="ECO:0000256" key="5">
    <source>
        <dbReference type="ARBA" id="ARBA00022475"/>
    </source>
</evidence>
<gene>
    <name evidence="27" type="primary">LOC107476016</name>
    <name evidence="28" type="synonym">LOC127745757</name>
</gene>
<keyword evidence="15 22" id="KW-0067">ATP-binding</keyword>
<protein>
    <recommendedName>
        <fullName evidence="4">non-specific serine/threonine protein kinase</fullName>
        <ecNumber evidence="4">2.7.11.1</ecNumber>
    </recommendedName>
</protein>
<dbReference type="EC" id="2.7.11.1" evidence="4"/>
<dbReference type="SMART" id="SM00220">
    <property type="entry name" value="S_TKc"/>
    <property type="match status" value="1"/>
</dbReference>
<evidence type="ECO:0000256" key="15">
    <source>
        <dbReference type="ARBA" id="ARBA00022840"/>
    </source>
</evidence>
<dbReference type="Pfam" id="PF00069">
    <property type="entry name" value="Pkinase"/>
    <property type="match status" value="1"/>
</dbReference>
<dbReference type="GeneID" id="107476016"/>
<keyword evidence="9" id="KW-0808">Transferase</keyword>
<dbReference type="Gene3D" id="3.30.200.20">
    <property type="entry name" value="Phosphorylase Kinase, domain 1"/>
    <property type="match status" value="1"/>
</dbReference>
<dbReference type="RefSeq" id="XP_052115419.1">
    <property type="nucleotide sequence ID" value="XM_052259459.1"/>
</dbReference>
<keyword evidence="19" id="KW-0325">Glycoprotein</keyword>
<evidence type="ECO:0000313" key="28">
    <source>
        <dbReference type="RefSeq" id="XP_052115419.1"/>
    </source>
</evidence>
<evidence type="ECO:0000256" key="23">
    <source>
        <dbReference type="SAM" id="Phobius"/>
    </source>
</evidence>
<reference evidence="27 28" key="2">
    <citation type="submission" date="2025-04" db="UniProtKB">
        <authorList>
            <consortium name="RefSeq"/>
        </authorList>
    </citation>
    <scope>IDENTIFICATION</scope>
    <source>
        <tissue evidence="27 28">Whole plant</tissue>
    </source>
</reference>
<evidence type="ECO:0000313" key="26">
    <source>
        <dbReference type="Proteomes" id="UP000515211"/>
    </source>
</evidence>
<dbReference type="InterPro" id="IPR011009">
    <property type="entry name" value="Kinase-like_dom_sf"/>
</dbReference>
<dbReference type="InterPro" id="IPR017441">
    <property type="entry name" value="Protein_kinase_ATP_BS"/>
</dbReference>
<evidence type="ECO:0000256" key="24">
    <source>
        <dbReference type="SAM" id="SignalP"/>
    </source>
</evidence>
<keyword evidence="12" id="KW-0677">Repeat</keyword>
<dbReference type="InterPro" id="IPR008271">
    <property type="entry name" value="Ser/Thr_kinase_AS"/>
</dbReference>
<dbReference type="PANTHER" id="PTHR48005:SF88">
    <property type="entry name" value="PROTEIN KINASE DOMAIN-CONTAINING PROTEIN"/>
    <property type="match status" value="1"/>
</dbReference>
<keyword evidence="17 23" id="KW-0472">Membrane</keyword>
<dbReference type="Gene3D" id="1.10.510.10">
    <property type="entry name" value="Transferase(Phosphotransferase) domain 1"/>
    <property type="match status" value="1"/>
</dbReference>
<comment type="catalytic activity">
    <reaction evidence="20">
        <text>L-threonyl-[protein] + ATP = O-phospho-L-threonyl-[protein] + ADP + H(+)</text>
        <dbReference type="Rhea" id="RHEA:46608"/>
        <dbReference type="Rhea" id="RHEA-COMP:11060"/>
        <dbReference type="Rhea" id="RHEA-COMP:11605"/>
        <dbReference type="ChEBI" id="CHEBI:15378"/>
        <dbReference type="ChEBI" id="CHEBI:30013"/>
        <dbReference type="ChEBI" id="CHEBI:30616"/>
        <dbReference type="ChEBI" id="CHEBI:61977"/>
        <dbReference type="ChEBI" id="CHEBI:456216"/>
        <dbReference type="EC" id="2.7.11.1"/>
    </reaction>
</comment>
<evidence type="ECO:0000256" key="10">
    <source>
        <dbReference type="ARBA" id="ARBA00022692"/>
    </source>
</evidence>
<dbReference type="AlphaFoldDB" id="A0A6P5N7K4"/>
<dbReference type="GO" id="GO:0005524">
    <property type="term" value="F:ATP binding"/>
    <property type="evidence" value="ECO:0007669"/>
    <property type="project" value="UniProtKB-UniRule"/>
</dbReference>
<dbReference type="PROSITE" id="PS51450">
    <property type="entry name" value="LRR"/>
    <property type="match status" value="1"/>
</dbReference>
<evidence type="ECO:0000256" key="1">
    <source>
        <dbReference type="ARBA" id="ARBA00004162"/>
    </source>
</evidence>
<evidence type="ECO:0000256" key="18">
    <source>
        <dbReference type="ARBA" id="ARBA00023170"/>
    </source>
</evidence>
<dbReference type="PANTHER" id="PTHR48005">
    <property type="entry name" value="LEUCINE RICH REPEAT KINASE 2"/>
    <property type="match status" value="1"/>
</dbReference>
<dbReference type="InterPro" id="IPR000719">
    <property type="entry name" value="Prot_kinase_dom"/>
</dbReference>
<evidence type="ECO:0000256" key="2">
    <source>
        <dbReference type="ARBA" id="ARBA00004479"/>
    </source>
</evidence>
<keyword evidence="5" id="KW-1003">Cell membrane</keyword>
<dbReference type="Proteomes" id="UP000515211">
    <property type="component" value="Chromosome 1"/>
</dbReference>
<evidence type="ECO:0000256" key="17">
    <source>
        <dbReference type="ARBA" id="ARBA00023136"/>
    </source>
</evidence>
<evidence type="ECO:0000256" key="20">
    <source>
        <dbReference type="ARBA" id="ARBA00047899"/>
    </source>
</evidence>
<comment type="similarity">
    <text evidence="3">Belongs to the protein kinase superfamily. Ser/Thr protein kinase family.</text>
</comment>
<feature type="binding site" evidence="22">
    <location>
        <position position="741"/>
    </location>
    <ligand>
        <name>ATP</name>
        <dbReference type="ChEBI" id="CHEBI:30616"/>
    </ligand>
</feature>
<keyword evidence="8" id="KW-0433">Leucine-rich repeat</keyword>
<dbReference type="Pfam" id="PF13855">
    <property type="entry name" value="LRR_8"/>
    <property type="match status" value="1"/>
</dbReference>
<dbReference type="Gene3D" id="3.80.10.10">
    <property type="entry name" value="Ribonuclease Inhibitor"/>
    <property type="match status" value="4"/>
</dbReference>
<dbReference type="FunFam" id="3.80.10.10:FF:000041">
    <property type="entry name" value="LRR receptor-like serine/threonine-protein kinase ERECTA"/>
    <property type="match status" value="1"/>
</dbReference>
<dbReference type="Pfam" id="PF08263">
    <property type="entry name" value="LRRNT_2"/>
    <property type="match status" value="1"/>
</dbReference>
<evidence type="ECO:0000256" key="19">
    <source>
        <dbReference type="ARBA" id="ARBA00023180"/>
    </source>
</evidence>
<dbReference type="InterPro" id="IPR051420">
    <property type="entry name" value="Ser_Thr_Kinases_DiverseReg"/>
</dbReference>
<keyword evidence="26" id="KW-1185">Reference proteome</keyword>
<keyword evidence="16 23" id="KW-1133">Transmembrane helix</keyword>
<proteinExistence type="inferred from homology"/>
<reference evidence="26" key="1">
    <citation type="journal article" date="2016" name="Nat. Genet.">
        <title>The genome sequences of Arachis duranensis and Arachis ipaensis, the diploid ancestors of cultivated peanut.</title>
        <authorList>
            <person name="Bertioli D.J."/>
            <person name="Cannon S.B."/>
            <person name="Froenicke L."/>
            <person name="Huang G."/>
            <person name="Farmer A.D."/>
            <person name="Cannon E.K."/>
            <person name="Liu X."/>
            <person name="Gao D."/>
            <person name="Clevenger J."/>
            <person name="Dash S."/>
            <person name="Ren L."/>
            <person name="Moretzsohn M.C."/>
            <person name="Shirasawa K."/>
            <person name="Huang W."/>
            <person name="Vidigal B."/>
            <person name="Abernathy B."/>
            <person name="Chu Y."/>
            <person name="Niederhuth C.E."/>
            <person name="Umale P."/>
            <person name="Araujo A.C."/>
            <person name="Kozik A."/>
            <person name="Kim K.D."/>
            <person name="Burow M.D."/>
            <person name="Varshney R.K."/>
            <person name="Wang X."/>
            <person name="Zhang X."/>
            <person name="Barkley N."/>
            <person name="Guimaraes P.M."/>
            <person name="Isobe S."/>
            <person name="Guo B."/>
            <person name="Liao B."/>
            <person name="Stalker H.T."/>
            <person name="Schmitz R.J."/>
            <person name="Scheffler B.E."/>
            <person name="Leal-Bertioli S.C."/>
            <person name="Xun X."/>
            <person name="Jackson S.A."/>
            <person name="Michelmore R."/>
            <person name="Ozias-Akins P."/>
        </authorList>
    </citation>
    <scope>NUCLEOTIDE SEQUENCE [LARGE SCALE GENOMIC DNA]</scope>
    <source>
        <strain evidence="26">cv. V14167</strain>
    </source>
</reference>
<evidence type="ECO:0000256" key="22">
    <source>
        <dbReference type="PROSITE-ProRule" id="PRU10141"/>
    </source>
</evidence>
<dbReference type="Pfam" id="PF00560">
    <property type="entry name" value="LRR_1"/>
    <property type="match status" value="9"/>
</dbReference>
<keyword evidence="11 24" id="KW-0732">Signal</keyword>
<accession>A0A6P5N7K4</accession>
<dbReference type="KEGG" id="adu:127745757"/>
<evidence type="ECO:0000256" key="12">
    <source>
        <dbReference type="ARBA" id="ARBA00022737"/>
    </source>
</evidence>
<feature type="domain" description="Protein kinase" evidence="25">
    <location>
        <begin position="712"/>
        <end position="1003"/>
    </location>
</feature>
<dbReference type="RefSeq" id="XP_020992474.1">
    <property type="nucleotide sequence ID" value="XM_021136815.2"/>
</dbReference>
<comment type="subcellular location">
    <subcellularLocation>
        <location evidence="1">Cell membrane</location>
        <topology evidence="1">Single-pass membrane protein</topology>
    </subcellularLocation>
    <subcellularLocation>
        <location evidence="2">Membrane</location>
        <topology evidence="2">Single-pass type I membrane protein</topology>
    </subcellularLocation>
</comment>
<evidence type="ECO:0000256" key="9">
    <source>
        <dbReference type="ARBA" id="ARBA00022679"/>
    </source>
</evidence>
<keyword evidence="13 22" id="KW-0547">Nucleotide-binding</keyword>
<evidence type="ECO:0000256" key="21">
    <source>
        <dbReference type="ARBA" id="ARBA00048679"/>
    </source>
</evidence>
<dbReference type="SUPFAM" id="SSF52058">
    <property type="entry name" value="L domain-like"/>
    <property type="match status" value="2"/>
</dbReference>
<keyword evidence="7" id="KW-0597">Phosphoprotein</keyword>
<dbReference type="InterPro" id="IPR001611">
    <property type="entry name" value="Leu-rich_rpt"/>
</dbReference>